<keyword evidence="4" id="KW-1185">Reference proteome</keyword>
<feature type="region of interest" description="Disordered" evidence="1">
    <location>
        <begin position="298"/>
        <end position="361"/>
    </location>
</feature>
<feature type="transmembrane region" description="Helical" evidence="2">
    <location>
        <begin position="12"/>
        <end position="33"/>
    </location>
</feature>
<dbReference type="RefSeq" id="XP_013762710.1">
    <property type="nucleotide sequence ID" value="XM_013907256.1"/>
</dbReference>
<name>A0A0L0D8I9_THETB</name>
<evidence type="ECO:0000313" key="3">
    <source>
        <dbReference type="EMBL" id="KNC48654.1"/>
    </source>
</evidence>
<evidence type="ECO:0000313" key="4">
    <source>
        <dbReference type="Proteomes" id="UP000054408"/>
    </source>
</evidence>
<evidence type="ECO:0000256" key="1">
    <source>
        <dbReference type="SAM" id="MobiDB-lite"/>
    </source>
</evidence>
<dbReference type="GeneID" id="25560240"/>
<protein>
    <submittedName>
        <fullName evidence="3">Uncharacterized protein</fullName>
    </submittedName>
</protein>
<dbReference type="Proteomes" id="UP000054408">
    <property type="component" value="Unassembled WGS sequence"/>
</dbReference>
<keyword evidence="2" id="KW-1133">Transmembrane helix</keyword>
<evidence type="ECO:0000256" key="2">
    <source>
        <dbReference type="SAM" id="Phobius"/>
    </source>
</evidence>
<accession>A0A0L0D8I9</accession>
<feature type="transmembrane region" description="Helical" evidence="2">
    <location>
        <begin position="240"/>
        <end position="269"/>
    </location>
</feature>
<gene>
    <name evidence="3" type="ORF">AMSG_00431</name>
</gene>
<proteinExistence type="predicted"/>
<keyword evidence="2" id="KW-0472">Membrane</keyword>
<dbReference type="AlphaFoldDB" id="A0A0L0D8I9"/>
<dbReference type="EMBL" id="GL349434">
    <property type="protein sequence ID" value="KNC48654.1"/>
    <property type="molecule type" value="Genomic_DNA"/>
</dbReference>
<feature type="compositionally biased region" description="Low complexity" evidence="1">
    <location>
        <begin position="307"/>
        <end position="317"/>
    </location>
</feature>
<keyword evidence="2" id="KW-0812">Transmembrane</keyword>
<dbReference type="OMA" id="CRTECET"/>
<organism evidence="3 4">
    <name type="scientific">Thecamonas trahens ATCC 50062</name>
    <dbReference type="NCBI Taxonomy" id="461836"/>
    <lineage>
        <taxon>Eukaryota</taxon>
        <taxon>Apusozoa</taxon>
        <taxon>Apusomonadida</taxon>
        <taxon>Apusomonadidae</taxon>
        <taxon>Thecamonas</taxon>
    </lineage>
</organism>
<reference evidence="3 4" key="1">
    <citation type="submission" date="2010-05" db="EMBL/GenBank/DDBJ databases">
        <title>The Genome Sequence of Thecamonas trahens ATCC 50062.</title>
        <authorList>
            <consortium name="The Broad Institute Genome Sequencing Platform"/>
            <person name="Russ C."/>
            <person name="Cuomo C."/>
            <person name="Shea T."/>
            <person name="Young S.K."/>
            <person name="Zeng Q."/>
            <person name="Koehrsen M."/>
            <person name="Haas B."/>
            <person name="Borodovsky M."/>
            <person name="Guigo R."/>
            <person name="Alvarado L."/>
            <person name="Berlin A."/>
            <person name="Bochicchio J."/>
            <person name="Borenstein D."/>
            <person name="Chapman S."/>
            <person name="Chen Z."/>
            <person name="Freedman E."/>
            <person name="Gellesch M."/>
            <person name="Goldberg J."/>
            <person name="Griggs A."/>
            <person name="Gujja S."/>
            <person name="Heilman E."/>
            <person name="Heiman D."/>
            <person name="Hepburn T."/>
            <person name="Howarth C."/>
            <person name="Jen D."/>
            <person name="Larson L."/>
            <person name="Mehta T."/>
            <person name="Park D."/>
            <person name="Pearson M."/>
            <person name="Roberts A."/>
            <person name="Saif S."/>
            <person name="Shenoy N."/>
            <person name="Sisk P."/>
            <person name="Stolte C."/>
            <person name="Sykes S."/>
            <person name="Thomson T."/>
            <person name="Walk T."/>
            <person name="White J."/>
            <person name="Yandava C."/>
            <person name="Burger G."/>
            <person name="Gray M.W."/>
            <person name="Holland P.W.H."/>
            <person name="King N."/>
            <person name="Lang F.B.F."/>
            <person name="Roger A.J."/>
            <person name="Ruiz-Trillo I."/>
            <person name="Lander E."/>
            <person name="Nusbaum C."/>
        </authorList>
    </citation>
    <scope>NUCLEOTIDE SEQUENCE [LARGE SCALE GENOMIC DNA]</scope>
    <source>
        <strain evidence="3 4">ATCC 50062</strain>
    </source>
</reference>
<sequence>MCRIDRNGCNHVFHPITLCVVLMCLPIALGVLFGSVLPNARELASYVETTCEYRNTTATSYGCCTIENCICAECTAGTATCSAMQSALTAGECCNGPHCCRTECETCCTDEAYSERYSCRCRGSTSSRRCDTCYRTRYRRVCHTCNCRCAQEVTNRHCQSVCGLCYNLATTLIVHIKRVASGAVCCRESPRFLTSRCERDRTDCRDSWLRFKADGVSQKCWYHERNPDGTLRWDRPKRNVAAVFFTVLFFVPIVAWVLATAVFVGVVAMDSCCPSTFTAHPALSASEPRHVAPALPTTSRLATRYPSSHSGSSSLTDDSGRGGSKPNKPGRRQDPSPPFAPGRRNMPTPSAPPPAYDDVAW</sequence>